<evidence type="ECO:0000313" key="7">
    <source>
        <dbReference type="Proteomes" id="UP001145145"/>
    </source>
</evidence>
<evidence type="ECO:0000256" key="1">
    <source>
        <dbReference type="ARBA" id="ARBA00023015"/>
    </source>
</evidence>
<feature type="domain" description="HTH crp-type" evidence="5">
    <location>
        <begin position="151"/>
        <end position="219"/>
    </location>
</feature>
<dbReference type="SMART" id="SM00100">
    <property type="entry name" value="cNMP"/>
    <property type="match status" value="1"/>
</dbReference>
<dbReference type="InterPro" id="IPR014710">
    <property type="entry name" value="RmlC-like_jellyroll"/>
</dbReference>
<accession>A0A9W6C5S5</accession>
<dbReference type="InterPro" id="IPR036390">
    <property type="entry name" value="WH_DNA-bd_sf"/>
</dbReference>
<dbReference type="SUPFAM" id="SSF46785">
    <property type="entry name" value="Winged helix' DNA-binding domain"/>
    <property type="match status" value="1"/>
</dbReference>
<dbReference type="Pfam" id="PF00027">
    <property type="entry name" value="cNMP_binding"/>
    <property type="match status" value="1"/>
</dbReference>
<keyword evidence="3" id="KW-0804">Transcription</keyword>
<reference evidence="6 7" key="1">
    <citation type="journal article" date="2023" name="Int. J. Syst. Evol. Microbiol.">
        <title>Sellimonas catena sp. nov., isolated from human faeces.</title>
        <authorList>
            <person name="Hisatomi A."/>
            <person name="Ohkuma M."/>
            <person name="Sakamoto M."/>
        </authorList>
    </citation>
    <scope>NUCLEOTIDE SEQUENCE [LARGE SCALE GENOMIC DNA]</scope>
    <source>
        <strain evidence="6 7">12EGH17</strain>
    </source>
</reference>
<gene>
    <name evidence="6" type="ORF">Selli1_16320</name>
</gene>
<protein>
    <submittedName>
        <fullName evidence="6">Crp/Fnr family transcriptional regulator</fullName>
    </submittedName>
</protein>
<dbReference type="InterPro" id="IPR012318">
    <property type="entry name" value="HTH_CRP"/>
</dbReference>
<dbReference type="SUPFAM" id="SSF51206">
    <property type="entry name" value="cAMP-binding domain-like"/>
    <property type="match status" value="1"/>
</dbReference>
<dbReference type="Pfam" id="PF13545">
    <property type="entry name" value="HTH_Crp_2"/>
    <property type="match status" value="1"/>
</dbReference>
<dbReference type="PROSITE" id="PS51063">
    <property type="entry name" value="HTH_CRP_2"/>
    <property type="match status" value="1"/>
</dbReference>
<organism evidence="6 7">
    <name type="scientific">Sellimonas catena</name>
    <dbReference type="NCBI Taxonomy" id="2994035"/>
    <lineage>
        <taxon>Bacteria</taxon>
        <taxon>Bacillati</taxon>
        <taxon>Bacillota</taxon>
        <taxon>Clostridia</taxon>
        <taxon>Lachnospirales</taxon>
        <taxon>Lachnospiraceae</taxon>
        <taxon>Sellimonas</taxon>
    </lineage>
</organism>
<dbReference type="CDD" id="cd00038">
    <property type="entry name" value="CAP_ED"/>
    <property type="match status" value="1"/>
</dbReference>
<dbReference type="GO" id="GO:0003700">
    <property type="term" value="F:DNA-binding transcription factor activity"/>
    <property type="evidence" value="ECO:0007669"/>
    <property type="project" value="TreeGrafter"/>
</dbReference>
<evidence type="ECO:0000256" key="3">
    <source>
        <dbReference type="ARBA" id="ARBA00023163"/>
    </source>
</evidence>
<dbReference type="EMBL" id="BSBO01000014">
    <property type="protein sequence ID" value="GLG04458.1"/>
    <property type="molecule type" value="Genomic_DNA"/>
</dbReference>
<dbReference type="InterPro" id="IPR050397">
    <property type="entry name" value="Env_Response_Regulators"/>
</dbReference>
<dbReference type="PANTHER" id="PTHR24567">
    <property type="entry name" value="CRP FAMILY TRANSCRIPTIONAL REGULATORY PROTEIN"/>
    <property type="match status" value="1"/>
</dbReference>
<dbReference type="AlphaFoldDB" id="A0A9W6C5S5"/>
<keyword evidence="2" id="KW-0238">DNA-binding</keyword>
<keyword evidence="1" id="KW-0805">Transcription regulation</keyword>
<dbReference type="PROSITE" id="PS50042">
    <property type="entry name" value="CNMP_BINDING_3"/>
    <property type="match status" value="1"/>
</dbReference>
<comment type="caution">
    <text evidence="6">The sequence shown here is derived from an EMBL/GenBank/DDBJ whole genome shotgun (WGS) entry which is preliminary data.</text>
</comment>
<proteinExistence type="predicted"/>
<keyword evidence="7" id="KW-1185">Reference proteome</keyword>
<dbReference type="PANTHER" id="PTHR24567:SF58">
    <property type="entry name" value="CYCLIC AMP-BINDING REGULATORY PROTEIN"/>
    <property type="match status" value="1"/>
</dbReference>
<evidence type="ECO:0000313" key="6">
    <source>
        <dbReference type="EMBL" id="GLG04458.1"/>
    </source>
</evidence>
<dbReference type="Gene3D" id="2.60.120.10">
    <property type="entry name" value="Jelly Rolls"/>
    <property type="match status" value="1"/>
</dbReference>
<evidence type="ECO:0000259" key="4">
    <source>
        <dbReference type="PROSITE" id="PS50042"/>
    </source>
</evidence>
<dbReference type="GO" id="GO:0005829">
    <property type="term" value="C:cytosol"/>
    <property type="evidence" value="ECO:0007669"/>
    <property type="project" value="TreeGrafter"/>
</dbReference>
<evidence type="ECO:0000259" key="5">
    <source>
        <dbReference type="PROSITE" id="PS51063"/>
    </source>
</evidence>
<name>A0A9W6C5S5_9FIRM</name>
<dbReference type="InterPro" id="IPR018490">
    <property type="entry name" value="cNMP-bd_dom_sf"/>
</dbReference>
<dbReference type="GO" id="GO:0003677">
    <property type="term" value="F:DNA binding"/>
    <property type="evidence" value="ECO:0007669"/>
    <property type="project" value="UniProtKB-KW"/>
</dbReference>
<dbReference type="RefSeq" id="WP_281872709.1">
    <property type="nucleotide sequence ID" value="NZ_BSBO01000014.1"/>
</dbReference>
<sequence length="231" mass="25486">MDQIQIIAECPLFSGMTDMEIRGLVEEIRAIKKYYRKGEVLLHAGMVPGEFGIVLEGCIHILREEFSGSTTLLAQGMPGEIFAEAFAAAGEPSLVTVEAARDTEVLWIHFGRMMRRSGTGRAQQTLVENMMQILAKKNLFLAGRVSHLSRRTLREKVLSYLAGQAARQGSRSFEIPFDRQGLADYLAADRSALSAVLGKLKKEGVLTFRKNHFTLLNEDVDAENAGKGGKV</sequence>
<evidence type="ECO:0000256" key="2">
    <source>
        <dbReference type="ARBA" id="ARBA00023125"/>
    </source>
</evidence>
<feature type="domain" description="Cyclic nucleotide-binding" evidence="4">
    <location>
        <begin position="12"/>
        <end position="108"/>
    </location>
</feature>
<dbReference type="Proteomes" id="UP001145145">
    <property type="component" value="Unassembled WGS sequence"/>
</dbReference>
<dbReference type="InterPro" id="IPR000595">
    <property type="entry name" value="cNMP-bd_dom"/>
</dbReference>